<gene>
    <name evidence="3" type="ORF">DBZ45_12010</name>
</gene>
<evidence type="ECO:0000313" key="4">
    <source>
        <dbReference type="Proteomes" id="UP000249166"/>
    </source>
</evidence>
<feature type="region of interest" description="Disordered" evidence="1">
    <location>
        <begin position="1"/>
        <end position="57"/>
    </location>
</feature>
<evidence type="ECO:0008006" key="5">
    <source>
        <dbReference type="Google" id="ProtNLM"/>
    </source>
</evidence>
<reference evidence="3 4" key="1">
    <citation type="submission" date="2018-04" db="EMBL/GenBank/DDBJ databases">
        <title>Bacteria isolated from cave deposits of Manipur.</title>
        <authorList>
            <person name="Sahoo D."/>
            <person name="Sarangthem I."/>
            <person name="Nandeibam J."/>
        </authorList>
    </citation>
    <scope>NUCLEOTIDE SEQUENCE [LARGE SCALE GENOMIC DNA]</scope>
    <source>
        <strain evidence="4">mrc11</strain>
    </source>
</reference>
<dbReference type="AlphaFoldDB" id="A0A328HEQ4"/>
<dbReference type="OrthoDB" id="3264966at2"/>
<comment type="caution">
    <text evidence="3">The sequence shown here is derived from an EMBL/GenBank/DDBJ whole genome shotgun (WGS) entry which is preliminary data.</text>
</comment>
<keyword evidence="2" id="KW-0472">Membrane</keyword>
<proteinExistence type="predicted"/>
<feature type="compositionally biased region" description="Low complexity" evidence="1">
    <location>
        <begin position="20"/>
        <end position="57"/>
    </location>
</feature>
<feature type="transmembrane region" description="Helical" evidence="2">
    <location>
        <begin position="64"/>
        <end position="88"/>
    </location>
</feature>
<dbReference type="RefSeq" id="WP_111904128.1">
    <property type="nucleotide sequence ID" value="NZ_QLNP01000077.1"/>
</dbReference>
<organism evidence="3 4">
    <name type="scientific">Arthrobacter globiformis</name>
    <dbReference type="NCBI Taxonomy" id="1665"/>
    <lineage>
        <taxon>Bacteria</taxon>
        <taxon>Bacillati</taxon>
        <taxon>Actinomycetota</taxon>
        <taxon>Actinomycetes</taxon>
        <taxon>Micrococcales</taxon>
        <taxon>Micrococcaceae</taxon>
        <taxon>Arthrobacter</taxon>
    </lineage>
</organism>
<evidence type="ECO:0000256" key="1">
    <source>
        <dbReference type="SAM" id="MobiDB-lite"/>
    </source>
</evidence>
<keyword evidence="2" id="KW-0812">Transmembrane</keyword>
<evidence type="ECO:0000256" key="2">
    <source>
        <dbReference type="SAM" id="Phobius"/>
    </source>
</evidence>
<dbReference type="EMBL" id="QLNP01000077">
    <property type="protein sequence ID" value="RAM37146.1"/>
    <property type="molecule type" value="Genomic_DNA"/>
</dbReference>
<evidence type="ECO:0000313" key="3">
    <source>
        <dbReference type="EMBL" id="RAM37146.1"/>
    </source>
</evidence>
<keyword evidence="2" id="KW-1133">Transmembrane helix</keyword>
<accession>A0A328HEQ4</accession>
<dbReference type="Proteomes" id="UP000249166">
    <property type="component" value="Unassembled WGS sequence"/>
</dbReference>
<sequence>MHEEENDGGTPAKRGSGPVARAAGSDASRTSASRTSASGTSAAGTRASGTRSSGASRIAGRRGIVARVLSGVAILAAGGGLVAGTALAPQPSAARPLDAAEAAVPAGSVQDVCPAPARLLEGTPVGTDPQFSPESATARSTVSAAVVSSAGGSLPGSALSALKGSELRRIAKAPGSATAPAGSSGVLAGVVEGQAVDDVSVLSADALANRQPAAGALMAYTATDGDLQGSAAAACQTPSNDLWLGGANTAVGRSSVLNLTNASTTPATVNLELYGKAGQVKASGSRGLLVGPKSTRSIILAGLAPGEERLSVHVRSTGGPVSAFIQQSVLRGLTSGGVDFIAPGTSAAPSQVMTGIDIQDAGDVKSLTGESGFDDAGPSLQITVPGPSDAVVEVKLFGRAGQQALPGGGVVTAKAGTVTEVPLSGAPAGQYTVSATSDVSIVAAARVSRGLKASQSLDFAWSPATAQLGSQHVVPLPQGGERLLVFGALDGRATISYTPITADGKIRTAATADIAAGTTTTLKAADRIGDSAVVGYLVSASGGAAYGTVLLEREGRNDVSTVAIAPGAEGQEKVPVTLGY</sequence>
<dbReference type="InterPro" id="IPR043777">
    <property type="entry name" value="DUF5719"/>
</dbReference>
<dbReference type="Pfam" id="PF18986">
    <property type="entry name" value="DUF5719"/>
    <property type="match status" value="1"/>
</dbReference>
<protein>
    <recommendedName>
        <fullName evidence="5">Large extracellular alpha-helical protein</fullName>
    </recommendedName>
</protein>
<name>A0A328HEQ4_ARTGO</name>